<dbReference type="OrthoDB" id="3541195at2"/>
<dbReference type="HOGENOM" id="CLU_2195674_0_0_11"/>
<dbReference type="RefSeq" id="WP_013130401.1">
    <property type="nucleotide sequence ID" value="NC_014165.1"/>
</dbReference>
<sequence length="108" mass="11587">MALVGGGGLDAFAVGAFAGAVYPQVGAPKRDGSLTHFMDIAQYGTAEEVVRRLSHPRAANVTELAGELLRISVLVRRKYRFVRWGCWSLLTGVVLSLGSIITGWLLTV</sequence>
<dbReference type="GO" id="GO:0000166">
    <property type="term" value="F:nucleotide binding"/>
    <property type="evidence" value="ECO:0007669"/>
    <property type="project" value="UniProtKB-KW"/>
</dbReference>
<dbReference type="Pfam" id="PF18967">
    <property type="entry name" value="PycTM"/>
    <property type="match status" value="1"/>
</dbReference>
<evidence type="ECO:0000256" key="7">
    <source>
        <dbReference type="ARBA" id="ARBA00023136"/>
    </source>
</evidence>
<accession>D6Y2Q7</accession>
<protein>
    <recommendedName>
        <fullName evidence="9">Pycsar effector protein domain-containing protein</fullName>
    </recommendedName>
</protein>
<evidence type="ECO:0000259" key="9">
    <source>
        <dbReference type="Pfam" id="PF18967"/>
    </source>
</evidence>
<keyword evidence="5 8" id="KW-1133">Transmembrane helix</keyword>
<evidence type="ECO:0000256" key="1">
    <source>
        <dbReference type="ARBA" id="ARBA00004236"/>
    </source>
</evidence>
<gene>
    <name evidence="10" type="ordered locus">Tbis_0135</name>
</gene>
<comment type="subcellular location">
    <subcellularLocation>
        <location evidence="1">Cell membrane</location>
    </subcellularLocation>
</comment>
<feature type="transmembrane region" description="Helical" evidence="8">
    <location>
        <begin position="84"/>
        <end position="106"/>
    </location>
</feature>
<keyword evidence="7 8" id="KW-0472">Membrane</keyword>
<evidence type="ECO:0000256" key="6">
    <source>
        <dbReference type="ARBA" id="ARBA00023118"/>
    </source>
</evidence>
<dbReference type="EMBL" id="CP001874">
    <property type="protein sequence ID" value="ADG86868.1"/>
    <property type="molecule type" value="Genomic_DNA"/>
</dbReference>
<evidence type="ECO:0000256" key="8">
    <source>
        <dbReference type="SAM" id="Phobius"/>
    </source>
</evidence>
<evidence type="ECO:0000256" key="5">
    <source>
        <dbReference type="ARBA" id="ARBA00022989"/>
    </source>
</evidence>
<evidence type="ECO:0000313" key="11">
    <source>
        <dbReference type="Proteomes" id="UP000006640"/>
    </source>
</evidence>
<evidence type="ECO:0000313" key="10">
    <source>
        <dbReference type="EMBL" id="ADG86868.1"/>
    </source>
</evidence>
<keyword evidence="4" id="KW-0547">Nucleotide-binding</keyword>
<evidence type="ECO:0000256" key="3">
    <source>
        <dbReference type="ARBA" id="ARBA00022692"/>
    </source>
</evidence>
<dbReference type="InterPro" id="IPR043760">
    <property type="entry name" value="PycTM_dom"/>
</dbReference>
<feature type="domain" description="Pycsar effector protein" evidence="9">
    <location>
        <begin position="6"/>
        <end position="101"/>
    </location>
</feature>
<dbReference type="KEGG" id="tbi:Tbis_0135"/>
<proteinExistence type="predicted"/>
<keyword evidence="6" id="KW-0051">Antiviral defense</keyword>
<dbReference type="GO" id="GO:0005886">
    <property type="term" value="C:plasma membrane"/>
    <property type="evidence" value="ECO:0007669"/>
    <property type="project" value="UniProtKB-SubCell"/>
</dbReference>
<dbReference type="GO" id="GO:0051607">
    <property type="term" value="P:defense response to virus"/>
    <property type="evidence" value="ECO:0007669"/>
    <property type="project" value="UniProtKB-KW"/>
</dbReference>
<dbReference type="Proteomes" id="UP000006640">
    <property type="component" value="Chromosome"/>
</dbReference>
<keyword evidence="11" id="KW-1185">Reference proteome</keyword>
<keyword evidence="3 8" id="KW-0812">Transmembrane</keyword>
<name>D6Y2Q7_THEBD</name>
<evidence type="ECO:0000256" key="2">
    <source>
        <dbReference type="ARBA" id="ARBA00022475"/>
    </source>
</evidence>
<dbReference type="AlphaFoldDB" id="D6Y2Q7"/>
<reference evidence="10 11" key="1">
    <citation type="submission" date="2010-01" db="EMBL/GenBank/DDBJ databases">
        <title>The complete genome of Thermobispora bispora DSM 43833.</title>
        <authorList>
            <consortium name="US DOE Joint Genome Institute (JGI-PGF)"/>
            <person name="Lucas S."/>
            <person name="Copeland A."/>
            <person name="Lapidus A."/>
            <person name="Glavina del Rio T."/>
            <person name="Dalin E."/>
            <person name="Tice H."/>
            <person name="Bruce D."/>
            <person name="Goodwin L."/>
            <person name="Pitluck S."/>
            <person name="Kyrpides N."/>
            <person name="Mavromatis K."/>
            <person name="Ivanova N."/>
            <person name="Mikhailova N."/>
            <person name="Chertkov O."/>
            <person name="Brettin T."/>
            <person name="Detter J.C."/>
            <person name="Han C."/>
            <person name="Larimer F."/>
            <person name="Land M."/>
            <person name="Hauser L."/>
            <person name="Markowitz V."/>
            <person name="Cheng J.-F."/>
            <person name="Hugenholtz P."/>
            <person name="Woyke T."/>
            <person name="Wu D."/>
            <person name="Jando M."/>
            <person name="Schneider S."/>
            <person name="Klenk H.-P."/>
            <person name="Eisen J.A."/>
        </authorList>
    </citation>
    <scope>NUCLEOTIDE SEQUENCE [LARGE SCALE GENOMIC DNA]</scope>
    <source>
        <strain evidence="11">ATCC 19993 / DSM 43833 / CBS 139.67 / JCM 10125 / KCTC 9307 / NBRC 14880 / R51</strain>
    </source>
</reference>
<keyword evidence="2" id="KW-1003">Cell membrane</keyword>
<organism evidence="10 11">
    <name type="scientific">Thermobispora bispora (strain ATCC 19993 / DSM 43833 / CBS 139.67 / JCM 10125 / KCTC 9307 / NBRC 14880 / R51)</name>
    <dbReference type="NCBI Taxonomy" id="469371"/>
    <lineage>
        <taxon>Bacteria</taxon>
        <taxon>Bacillati</taxon>
        <taxon>Actinomycetota</taxon>
        <taxon>Actinomycetes</taxon>
        <taxon>Streptosporangiales</taxon>
        <taxon>Streptosporangiaceae</taxon>
        <taxon>Thermobispora</taxon>
    </lineage>
</organism>
<evidence type="ECO:0000256" key="4">
    <source>
        <dbReference type="ARBA" id="ARBA00022741"/>
    </source>
</evidence>